<reference evidence="1" key="2">
    <citation type="submission" date="2013-11" db="EMBL/GenBank/DDBJ databases">
        <title>Draft genome sequence of Bacteroides uniformis (ATCC 8492).</title>
        <authorList>
            <person name="Sudarsanam P."/>
            <person name="Ley R."/>
            <person name="Guruge J."/>
            <person name="Turnbaugh P.J."/>
            <person name="Mahowald M."/>
            <person name="Liep D."/>
            <person name="Gordon J."/>
        </authorList>
    </citation>
    <scope>NUCLEOTIDE SEQUENCE</scope>
    <source>
        <strain evidence="1">ATCC 8492</strain>
    </source>
</reference>
<protein>
    <submittedName>
        <fullName evidence="1">Uncharacterized protein</fullName>
    </submittedName>
</protein>
<evidence type="ECO:0000313" key="1">
    <source>
        <dbReference type="EMBL" id="EDO55011.1"/>
    </source>
</evidence>
<dbReference type="EMBL" id="AAYH02000040">
    <property type="protein sequence ID" value="EDO55011.1"/>
    <property type="molecule type" value="Genomic_DNA"/>
</dbReference>
<sequence length="149" mass="17509">MQRQPRHLLGATKFICVPEVVDLREGRKKTDDIMTTIQSILSRLTKAVGGTEKMLYIEPELNKFAEFYLDKWDENTSEDVIAESFTDFWWDTDRACRRCSECGRLMRAGYCADMGVAYYCSDECLHSDFTDEEWAEECENNDQSYYTEW</sequence>
<keyword evidence="2" id="KW-1185">Reference proteome</keyword>
<reference evidence="1" key="1">
    <citation type="submission" date="2007-06" db="EMBL/GenBank/DDBJ databases">
        <authorList>
            <person name="Fulton L."/>
            <person name="Clifton S."/>
            <person name="Fulton B."/>
            <person name="Xu J."/>
            <person name="Minx P."/>
            <person name="Pepin K.H."/>
            <person name="Johnson M."/>
            <person name="Thiruvilangam P."/>
            <person name="Bhonagiri V."/>
            <person name="Nash W.E."/>
            <person name="Mardis E.R."/>
            <person name="Wilson R.K."/>
        </authorList>
    </citation>
    <scope>NUCLEOTIDE SEQUENCE [LARGE SCALE GENOMIC DNA]</scope>
    <source>
        <strain evidence="1">ATCC 8492</strain>
    </source>
</reference>
<organism evidence="1 2">
    <name type="scientific">Bacteroides uniformis (strain ATCC 8492 / DSM 6597 / CCUG 4942 / CIP 103695 / JCM 5828 / KCTC 5204 / NCTC 13054 / VPI 0061)</name>
    <dbReference type="NCBI Taxonomy" id="411479"/>
    <lineage>
        <taxon>Bacteria</taxon>
        <taxon>Pseudomonadati</taxon>
        <taxon>Bacteroidota</taxon>
        <taxon>Bacteroidia</taxon>
        <taxon>Bacteroidales</taxon>
        <taxon>Bacteroidaceae</taxon>
        <taxon>Bacteroides</taxon>
    </lineage>
</organism>
<dbReference type="AlphaFoldDB" id="A0ABC9NEE8"/>
<proteinExistence type="predicted"/>
<evidence type="ECO:0000313" key="2">
    <source>
        <dbReference type="Proteomes" id="UP000004110"/>
    </source>
</evidence>
<gene>
    <name evidence="1" type="ORF">BACUNI_01534</name>
</gene>
<dbReference type="Proteomes" id="UP000004110">
    <property type="component" value="Unassembled WGS sequence"/>
</dbReference>
<name>A0ABC9NEE8_BACUC</name>
<accession>A0ABC9NEE8</accession>
<comment type="caution">
    <text evidence="1">The sequence shown here is derived from an EMBL/GenBank/DDBJ whole genome shotgun (WGS) entry which is preliminary data.</text>
</comment>